<dbReference type="Pfam" id="PF00072">
    <property type="entry name" value="Response_reg"/>
    <property type="match status" value="1"/>
</dbReference>
<organism evidence="3 4">
    <name type="scientific">Donghicola eburneus</name>
    <dbReference type="NCBI Taxonomy" id="393278"/>
    <lineage>
        <taxon>Bacteria</taxon>
        <taxon>Pseudomonadati</taxon>
        <taxon>Pseudomonadota</taxon>
        <taxon>Alphaproteobacteria</taxon>
        <taxon>Rhodobacterales</taxon>
        <taxon>Roseobacteraceae</taxon>
        <taxon>Donghicola</taxon>
    </lineage>
</organism>
<keyword evidence="1" id="KW-0597">Phosphoprotein</keyword>
<sequence>MTLSKTLGSILFVDDDEIETALFQRVCKRSPVVRCCKAINDPVEAFLHLLAADPLLYDVIFVDLNMPKINGIELLRLLEVEAAHKFSRANVIMLTSSVEEEDMRAAQKCGILSAFINKPLTESQLLELAKHYGMPRAETDCVSIS</sequence>
<protein>
    <submittedName>
        <fullName evidence="3">Response regulator receiver possibly associated with TMAO</fullName>
    </submittedName>
</protein>
<dbReference type="InterPro" id="IPR052893">
    <property type="entry name" value="TCS_response_regulator"/>
</dbReference>
<feature type="modified residue" description="4-aspartylphosphate" evidence="1">
    <location>
        <position position="63"/>
    </location>
</feature>
<dbReference type="GO" id="GO:0000160">
    <property type="term" value="P:phosphorelay signal transduction system"/>
    <property type="evidence" value="ECO:0007669"/>
    <property type="project" value="InterPro"/>
</dbReference>
<dbReference type="Proteomes" id="UP000184085">
    <property type="component" value="Unassembled WGS sequence"/>
</dbReference>
<dbReference type="SMART" id="SM00448">
    <property type="entry name" value="REC"/>
    <property type="match status" value="1"/>
</dbReference>
<proteinExistence type="predicted"/>
<evidence type="ECO:0000259" key="2">
    <source>
        <dbReference type="PROSITE" id="PS50110"/>
    </source>
</evidence>
<accession>A0A1M4N368</accession>
<dbReference type="RefSeq" id="WP_072706135.1">
    <property type="nucleotide sequence ID" value="NZ_FMJB01000046.1"/>
</dbReference>
<dbReference type="PROSITE" id="PS50110">
    <property type="entry name" value="RESPONSE_REGULATORY"/>
    <property type="match status" value="1"/>
</dbReference>
<feature type="domain" description="Response regulatory" evidence="2">
    <location>
        <begin position="9"/>
        <end position="133"/>
    </location>
</feature>
<dbReference type="InterPro" id="IPR011006">
    <property type="entry name" value="CheY-like_superfamily"/>
</dbReference>
<dbReference type="PANTHER" id="PTHR44520:SF2">
    <property type="entry name" value="RESPONSE REGULATOR RCP1"/>
    <property type="match status" value="1"/>
</dbReference>
<name>A0A1M4N368_9RHOB</name>
<reference evidence="4" key="1">
    <citation type="submission" date="2016-09" db="EMBL/GenBank/DDBJ databases">
        <authorList>
            <person name="Wibberg D."/>
        </authorList>
    </citation>
    <scope>NUCLEOTIDE SEQUENCE [LARGE SCALE GENOMIC DNA]</scope>
</reference>
<keyword evidence="4" id="KW-1185">Reference proteome</keyword>
<dbReference type="AlphaFoldDB" id="A0A1M4N368"/>
<dbReference type="SUPFAM" id="SSF52172">
    <property type="entry name" value="CheY-like"/>
    <property type="match status" value="1"/>
</dbReference>
<evidence type="ECO:0000313" key="3">
    <source>
        <dbReference type="EMBL" id="SCM67506.1"/>
    </source>
</evidence>
<gene>
    <name evidence="3" type="ORF">KARMA_1705</name>
</gene>
<dbReference type="Gene3D" id="3.40.50.2300">
    <property type="match status" value="1"/>
</dbReference>
<evidence type="ECO:0000313" key="4">
    <source>
        <dbReference type="Proteomes" id="UP000184085"/>
    </source>
</evidence>
<dbReference type="InterPro" id="IPR001789">
    <property type="entry name" value="Sig_transdc_resp-reg_receiver"/>
</dbReference>
<dbReference type="EMBL" id="FMJB01000046">
    <property type="protein sequence ID" value="SCM67506.1"/>
    <property type="molecule type" value="Genomic_DNA"/>
</dbReference>
<dbReference type="PANTHER" id="PTHR44520">
    <property type="entry name" value="RESPONSE REGULATOR RCP1-RELATED"/>
    <property type="match status" value="1"/>
</dbReference>
<evidence type="ECO:0000256" key="1">
    <source>
        <dbReference type="PROSITE-ProRule" id="PRU00169"/>
    </source>
</evidence>